<proteinExistence type="predicted"/>
<reference evidence="6 7" key="1">
    <citation type="submission" date="2015-12" db="EMBL/GenBank/DDBJ databases">
        <title>Complete genome of Roseateles depolymerans KCTC 42856.</title>
        <authorList>
            <person name="Kim K.M."/>
        </authorList>
    </citation>
    <scope>NUCLEOTIDE SEQUENCE [LARGE SCALE GENOMIC DNA]</scope>
    <source>
        <strain evidence="6 7">KCTC 42856</strain>
    </source>
</reference>
<organism evidence="6 7">
    <name type="scientific">Roseateles depolymerans</name>
    <dbReference type="NCBI Taxonomy" id="76731"/>
    <lineage>
        <taxon>Bacteria</taxon>
        <taxon>Pseudomonadati</taxon>
        <taxon>Pseudomonadota</taxon>
        <taxon>Betaproteobacteria</taxon>
        <taxon>Burkholderiales</taxon>
        <taxon>Sphaerotilaceae</taxon>
        <taxon>Roseateles</taxon>
    </lineage>
</organism>
<keyword evidence="7" id="KW-1185">Reference proteome</keyword>
<sequence length="260" mass="29083">MYVYPSTMPDMARRTKQEAQETRTRLLDAAEQLFHERGVSRTSLQDIAQTAGVTRGAVYWHFEDKVQLFDAMMERATMPLEEGIEAATSPSPDRPLEDLRLGLLNVFHCTVNNTRTRRAFEIANLRVEFVGEMARILERKVAAHRDWTLHNRSAFERAIALGQLPADLDTQRAAIGLMALVGGLLHHWMLDPESFDLVELGQAQLEHYLSSLAVPVANRFPSLTEAERRTLGRQAVCDANRSRDATPADSPAPPPAADPT</sequence>
<dbReference type="Pfam" id="PF08361">
    <property type="entry name" value="TetR_C_2"/>
    <property type="match status" value="1"/>
</dbReference>
<gene>
    <name evidence="6" type="ORF">RD2015_4320</name>
</gene>
<dbReference type="PANTHER" id="PTHR30055:SF240">
    <property type="entry name" value="HTH-TYPE TRANSCRIPTIONAL REGULATOR ACRR"/>
    <property type="match status" value="1"/>
</dbReference>
<keyword evidence="3" id="KW-0238">DNA-binding</keyword>
<evidence type="ECO:0000313" key="6">
    <source>
        <dbReference type="EMBL" id="ALV08763.1"/>
    </source>
</evidence>
<dbReference type="Gene3D" id="1.10.357.10">
    <property type="entry name" value="Tetracycline Repressor, domain 2"/>
    <property type="match status" value="1"/>
</dbReference>
<dbReference type="EMBL" id="CP013729">
    <property type="protein sequence ID" value="ALV08763.1"/>
    <property type="molecule type" value="Genomic_DNA"/>
</dbReference>
<keyword evidence="2" id="KW-0805">Transcription regulation</keyword>
<dbReference type="STRING" id="76731.RD2015_4320"/>
<evidence type="ECO:0000313" key="7">
    <source>
        <dbReference type="Proteomes" id="UP000060699"/>
    </source>
</evidence>
<dbReference type="GO" id="GO:0003700">
    <property type="term" value="F:DNA-binding transcription factor activity"/>
    <property type="evidence" value="ECO:0007669"/>
    <property type="project" value="TreeGrafter"/>
</dbReference>
<dbReference type="SUPFAM" id="SSF48498">
    <property type="entry name" value="Tetracyclin repressor-like, C-terminal domain"/>
    <property type="match status" value="1"/>
</dbReference>
<evidence type="ECO:0000256" key="5">
    <source>
        <dbReference type="SAM" id="MobiDB-lite"/>
    </source>
</evidence>
<protein>
    <submittedName>
        <fullName evidence="6">TetR family transcriptional regulator</fullName>
    </submittedName>
</protein>
<dbReference type="PRINTS" id="PR00455">
    <property type="entry name" value="HTHTETR"/>
</dbReference>
<keyword evidence="4" id="KW-0804">Transcription</keyword>
<dbReference type="KEGG" id="rdp:RD2015_4320"/>
<dbReference type="Pfam" id="PF00440">
    <property type="entry name" value="TetR_N"/>
    <property type="match status" value="1"/>
</dbReference>
<dbReference type="InterPro" id="IPR036271">
    <property type="entry name" value="Tet_transcr_reg_TetR-rel_C_sf"/>
</dbReference>
<keyword evidence="1" id="KW-0678">Repressor</keyword>
<feature type="region of interest" description="Disordered" evidence="5">
    <location>
        <begin position="1"/>
        <end position="20"/>
    </location>
</feature>
<evidence type="ECO:0000256" key="4">
    <source>
        <dbReference type="ARBA" id="ARBA00023163"/>
    </source>
</evidence>
<name>A0A0U3N9D1_9BURK</name>
<dbReference type="AlphaFoldDB" id="A0A0U3N9D1"/>
<evidence type="ECO:0000256" key="3">
    <source>
        <dbReference type="ARBA" id="ARBA00023125"/>
    </source>
</evidence>
<dbReference type="Proteomes" id="UP000060699">
    <property type="component" value="Chromosome"/>
</dbReference>
<accession>A0A0U3N9D1</accession>
<dbReference type="InterPro" id="IPR009057">
    <property type="entry name" value="Homeodomain-like_sf"/>
</dbReference>
<dbReference type="PANTHER" id="PTHR30055">
    <property type="entry name" value="HTH-TYPE TRANSCRIPTIONAL REGULATOR RUTR"/>
    <property type="match status" value="1"/>
</dbReference>
<dbReference type="InterPro" id="IPR013572">
    <property type="entry name" value="Tscrpt_reg_MAATS_C"/>
</dbReference>
<dbReference type="InterPro" id="IPR001647">
    <property type="entry name" value="HTH_TetR"/>
</dbReference>
<feature type="compositionally biased region" description="Pro residues" evidence="5">
    <location>
        <begin position="250"/>
        <end position="260"/>
    </location>
</feature>
<evidence type="ECO:0000256" key="2">
    <source>
        <dbReference type="ARBA" id="ARBA00023015"/>
    </source>
</evidence>
<dbReference type="SUPFAM" id="SSF46689">
    <property type="entry name" value="Homeodomain-like"/>
    <property type="match status" value="1"/>
</dbReference>
<feature type="region of interest" description="Disordered" evidence="5">
    <location>
        <begin position="233"/>
        <end position="260"/>
    </location>
</feature>
<dbReference type="GO" id="GO:0000976">
    <property type="term" value="F:transcription cis-regulatory region binding"/>
    <property type="evidence" value="ECO:0007669"/>
    <property type="project" value="TreeGrafter"/>
</dbReference>
<evidence type="ECO:0000256" key="1">
    <source>
        <dbReference type="ARBA" id="ARBA00022491"/>
    </source>
</evidence>
<feature type="compositionally biased region" description="Basic and acidic residues" evidence="5">
    <location>
        <begin position="11"/>
        <end position="20"/>
    </location>
</feature>
<dbReference type="PROSITE" id="PS50977">
    <property type="entry name" value="HTH_TETR_2"/>
    <property type="match status" value="1"/>
</dbReference>
<dbReference type="InterPro" id="IPR023772">
    <property type="entry name" value="DNA-bd_HTH_TetR-type_CS"/>
</dbReference>
<dbReference type="PROSITE" id="PS01081">
    <property type="entry name" value="HTH_TETR_1"/>
    <property type="match status" value="1"/>
</dbReference>
<dbReference type="InterPro" id="IPR050109">
    <property type="entry name" value="HTH-type_TetR-like_transc_reg"/>
</dbReference>